<dbReference type="OrthoDB" id="3055365at2759"/>
<organism evidence="2 3">
    <name type="scientific">Rhodocollybia butyracea</name>
    <dbReference type="NCBI Taxonomy" id="206335"/>
    <lineage>
        <taxon>Eukaryota</taxon>
        <taxon>Fungi</taxon>
        <taxon>Dikarya</taxon>
        <taxon>Basidiomycota</taxon>
        <taxon>Agaricomycotina</taxon>
        <taxon>Agaricomycetes</taxon>
        <taxon>Agaricomycetidae</taxon>
        <taxon>Agaricales</taxon>
        <taxon>Marasmiineae</taxon>
        <taxon>Omphalotaceae</taxon>
        <taxon>Rhodocollybia</taxon>
    </lineage>
</organism>
<accession>A0A9P5PBZ6</accession>
<evidence type="ECO:0000313" key="3">
    <source>
        <dbReference type="Proteomes" id="UP000772434"/>
    </source>
</evidence>
<dbReference type="AlphaFoldDB" id="A0A9P5PBZ6"/>
<feature type="compositionally biased region" description="Polar residues" evidence="1">
    <location>
        <begin position="72"/>
        <end position="88"/>
    </location>
</feature>
<comment type="caution">
    <text evidence="2">The sequence shown here is derived from an EMBL/GenBank/DDBJ whole genome shotgun (WGS) entry which is preliminary data.</text>
</comment>
<keyword evidence="3" id="KW-1185">Reference proteome</keyword>
<feature type="region of interest" description="Disordered" evidence="1">
    <location>
        <begin position="1"/>
        <end position="88"/>
    </location>
</feature>
<name>A0A9P5PBZ6_9AGAR</name>
<feature type="compositionally biased region" description="Basic and acidic residues" evidence="1">
    <location>
        <begin position="45"/>
        <end position="57"/>
    </location>
</feature>
<evidence type="ECO:0000256" key="1">
    <source>
        <dbReference type="SAM" id="MobiDB-lite"/>
    </source>
</evidence>
<proteinExistence type="predicted"/>
<feature type="compositionally biased region" description="Polar residues" evidence="1">
    <location>
        <begin position="19"/>
        <end position="31"/>
    </location>
</feature>
<gene>
    <name evidence="2" type="ORF">BDP27DRAFT_1428115</name>
</gene>
<feature type="compositionally biased region" description="Low complexity" evidence="1">
    <location>
        <begin position="32"/>
        <end position="42"/>
    </location>
</feature>
<protein>
    <submittedName>
        <fullName evidence="2">Uncharacterized protein</fullName>
    </submittedName>
</protein>
<evidence type="ECO:0000313" key="2">
    <source>
        <dbReference type="EMBL" id="KAF9062271.1"/>
    </source>
</evidence>
<dbReference type="Proteomes" id="UP000772434">
    <property type="component" value="Unassembled WGS sequence"/>
</dbReference>
<dbReference type="EMBL" id="JADNRY010000177">
    <property type="protein sequence ID" value="KAF9062271.1"/>
    <property type="molecule type" value="Genomic_DNA"/>
</dbReference>
<reference evidence="2" key="1">
    <citation type="submission" date="2020-11" db="EMBL/GenBank/DDBJ databases">
        <authorList>
            <consortium name="DOE Joint Genome Institute"/>
            <person name="Ahrendt S."/>
            <person name="Riley R."/>
            <person name="Andreopoulos W."/>
            <person name="Labutti K."/>
            <person name="Pangilinan J."/>
            <person name="Ruiz-Duenas F.J."/>
            <person name="Barrasa J.M."/>
            <person name="Sanchez-Garcia M."/>
            <person name="Camarero S."/>
            <person name="Miyauchi S."/>
            <person name="Serrano A."/>
            <person name="Linde D."/>
            <person name="Babiker R."/>
            <person name="Drula E."/>
            <person name="Ayuso-Fernandez I."/>
            <person name="Pacheco R."/>
            <person name="Padilla G."/>
            <person name="Ferreira P."/>
            <person name="Barriuso J."/>
            <person name="Kellner H."/>
            <person name="Castanera R."/>
            <person name="Alfaro M."/>
            <person name="Ramirez L."/>
            <person name="Pisabarro A.G."/>
            <person name="Kuo A."/>
            <person name="Tritt A."/>
            <person name="Lipzen A."/>
            <person name="He G."/>
            <person name="Yan M."/>
            <person name="Ng V."/>
            <person name="Cullen D."/>
            <person name="Martin F."/>
            <person name="Rosso M.-N."/>
            <person name="Henrissat B."/>
            <person name="Hibbett D."/>
            <person name="Martinez A.T."/>
            <person name="Grigoriev I.V."/>
        </authorList>
    </citation>
    <scope>NUCLEOTIDE SEQUENCE</scope>
    <source>
        <strain evidence="2">AH 40177</strain>
    </source>
</reference>
<feature type="compositionally biased region" description="Low complexity" evidence="1">
    <location>
        <begin position="9"/>
        <end position="18"/>
    </location>
</feature>
<sequence>MARAKAAEAKAVAAANTAITHNNSVSNRSTPGSSAGQGSSSRRLQRGERQDSFRSKSEGNTSSLSNRRKIRTMSTNEENNGPTSSVNPSALVGMALTAVLSKTAPTCIIVDAAEALTTLLEVTLNCPNLSTTRLKPEVWTHLLTECSILEEFVHIPKGLSEGFCIGLENEKITETYIPNNYF</sequence>